<dbReference type="GO" id="GO:0017004">
    <property type="term" value="P:cytochrome complex assembly"/>
    <property type="evidence" value="ECO:0007669"/>
    <property type="project" value="UniProtKB-KW"/>
</dbReference>
<dbReference type="GO" id="GO:0047134">
    <property type="term" value="F:protein-disulfide reductase [NAD(P)H] activity"/>
    <property type="evidence" value="ECO:0007669"/>
    <property type="project" value="UniProtKB-EC"/>
</dbReference>
<evidence type="ECO:0000256" key="9">
    <source>
        <dbReference type="SAM" id="SignalP"/>
    </source>
</evidence>
<dbReference type="PROSITE" id="PS51352">
    <property type="entry name" value="THIOREDOXIN_2"/>
    <property type="match status" value="1"/>
</dbReference>
<accession>A0A3B7LWA1</accession>
<proteinExistence type="predicted"/>
<dbReference type="InterPro" id="IPR036249">
    <property type="entry name" value="Thioredoxin-like_sf"/>
</dbReference>
<dbReference type="Gene3D" id="3.40.30.10">
    <property type="entry name" value="Glutaredoxin"/>
    <property type="match status" value="1"/>
</dbReference>
<gene>
    <name evidence="11" type="primary">dsbD</name>
    <name evidence="11" type="ORF">CDG60_08995</name>
</gene>
<dbReference type="SUPFAM" id="SSF52833">
    <property type="entry name" value="Thioredoxin-like"/>
    <property type="match status" value="1"/>
</dbReference>
<feature type="transmembrane region" description="Helical" evidence="8">
    <location>
        <begin position="465"/>
        <end position="482"/>
    </location>
</feature>
<keyword evidence="11" id="KW-0560">Oxidoreductase</keyword>
<feature type="signal peptide" evidence="9">
    <location>
        <begin position="1"/>
        <end position="28"/>
    </location>
</feature>
<dbReference type="Pfam" id="PF11412">
    <property type="entry name" value="DsbD_N"/>
    <property type="match status" value="1"/>
</dbReference>
<name>A0A3B7LWA1_9GAMM</name>
<keyword evidence="4" id="KW-0201">Cytochrome c-type biogenesis</keyword>
<reference evidence="12" key="1">
    <citation type="submission" date="2018-09" db="EMBL/GenBank/DDBJ databases">
        <title>The complete genome of Acinetobacter sp. strain WCHAc010005.</title>
        <authorList>
            <person name="Hu Y."/>
            <person name="Long H."/>
            <person name="Feng Y."/>
            <person name="Zong Z."/>
        </authorList>
    </citation>
    <scope>NUCLEOTIDE SEQUENCE [LARGE SCALE GENOMIC DNA]</scope>
    <source>
        <strain evidence="12">WCHAc010005</strain>
    </source>
</reference>
<dbReference type="GO" id="GO:0045454">
    <property type="term" value="P:cell redox homeostasis"/>
    <property type="evidence" value="ECO:0007669"/>
    <property type="project" value="TreeGrafter"/>
</dbReference>
<feature type="domain" description="Thioredoxin" evidence="10">
    <location>
        <begin position="534"/>
        <end position="673"/>
    </location>
</feature>
<evidence type="ECO:0000256" key="1">
    <source>
        <dbReference type="ARBA" id="ARBA00004651"/>
    </source>
</evidence>
<comment type="subcellular location">
    <subcellularLocation>
        <location evidence="1">Cell membrane</location>
        <topology evidence="1">Multi-pass membrane protein</topology>
    </subcellularLocation>
</comment>
<keyword evidence="3 8" id="KW-0812">Transmembrane</keyword>
<dbReference type="InterPro" id="IPR017937">
    <property type="entry name" value="Thioredoxin_CS"/>
</dbReference>
<dbReference type="InterPro" id="IPR028250">
    <property type="entry name" value="DsbDN"/>
</dbReference>
<dbReference type="CDD" id="cd02953">
    <property type="entry name" value="DsbDgamma"/>
    <property type="match status" value="1"/>
</dbReference>
<dbReference type="InterPro" id="IPR036929">
    <property type="entry name" value="DsbDN_sf"/>
</dbReference>
<dbReference type="KEGG" id="achi:CDG60_08995"/>
<dbReference type="InterPro" id="IPR035671">
    <property type="entry name" value="DsbD_gamma"/>
</dbReference>
<evidence type="ECO:0000256" key="7">
    <source>
        <dbReference type="ARBA" id="ARBA00023284"/>
    </source>
</evidence>
<keyword evidence="5 8" id="KW-1133">Transmembrane helix</keyword>
<keyword evidence="9" id="KW-0732">Signal</keyword>
<dbReference type="Pfam" id="PF02683">
    <property type="entry name" value="DsbD_TM"/>
    <property type="match status" value="1"/>
</dbReference>
<protein>
    <submittedName>
        <fullName evidence="11">Protein-disulfide reductase DsbD</fullName>
        <ecNumber evidence="11">1.8.1.8</ecNumber>
    </submittedName>
</protein>
<evidence type="ECO:0000313" key="11">
    <source>
        <dbReference type="EMBL" id="AXY56691.1"/>
    </source>
</evidence>
<dbReference type="InterPro" id="IPR013766">
    <property type="entry name" value="Thioredoxin_domain"/>
</dbReference>
<dbReference type="EC" id="1.8.1.8" evidence="11"/>
<dbReference type="PROSITE" id="PS00194">
    <property type="entry name" value="THIOREDOXIN_1"/>
    <property type="match status" value="1"/>
</dbReference>
<evidence type="ECO:0000313" key="12">
    <source>
        <dbReference type="Proteomes" id="UP000263753"/>
    </source>
</evidence>
<evidence type="ECO:0000256" key="8">
    <source>
        <dbReference type="SAM" id="Phobius"/>
    </source>
</evidence>
<dbReference type="Pfam" id="PF13899">
    <property type="entry name" value="Thioredoxin_7"/>
    <property type="match status" value="1"/>
</dbReference>
<evidence type="ECO:0000259" key="10">
    <source>
        <dbReference type="PROSITE" id="PS51352"/>
    </source>
</evidence>
<keyword evidence="2" id="KW-1003">Cell membrane</keyword>
<dbReference type="EMBL" id="CP032134">
    <property type="protein sequence ID" value="AXY56691.1"/>
    <property type="molecule type" value="Genomic_DNA"/>
</dbReference>
<dbReference type="Gene3D" id="2.60.40.1250">
    <property type="entry name" value="Thiol:disulfide interchange protein DsbD, N-terminal domain"/>
    <property type="match status" value="1"/>
</dbReference>
<feature type="transmembrane region" description="Helical" evidence="8">
    <location>
        <begin position="392"/>
        <end position="420"/>
    </location>
</feature>
<dbReference type="SUPFAM" id="SSF74863">
    <property type="entry name" value="Thiol:disulfide interchange protein DsbD, N-terminal domain (DsbD-alpha)"/>
    <property type="match status" value="1"/>
</dbReference>
<feature type="transmembrane region" description="Helical" evidence="8">
    <location>
        <begin position="488"/>
        <end position="508"/>
    </location>
</feature>
<evidence type="ECO:0000256" key="4">
    <source>
        <dbReference type="ARBA" id="ARBA00022748"/>
    </source>
</evidence>
<dbReference type="GO" id="GO:0005886">
    <property type="term" value="C:plasma membrane"/>
    <property type="evidence" value="ECO:0007669"/>
    <property type="project" value="UniProtKB-SubCell"/>
</dbReference>
<feature type="chain" id="PRO_5017796147" evidence="9">
    <location>
        <begin position="29"/>
        <end position="673"/>
    </location>
</feature>
<feature type="transmembrane region" description="Helical" evidence="8">
    <location>
        <begin position="432"/>
        <end position="453"/>
    </location>
</feature>
<keyword evidence="7" id="KW-0676">Redox-active center</keyword>
<feature type="transmembrane region" description="Helical" evidence="8">
    <location>
        <begin position="348"/>
        <end position="371"/>
    </location>
</feature>
<evidence type="ECO:0000256" key="5">
    <source>
        <dbReference type="ARBA" id="ARBA00022989"/>
    </source>
</evidence>
<dbReference type="AlphaFoldDB" id="A0A3B7LWA1"/>
<evidence type="ECO:0000256" key="3">
    <source>
        <dbReference type="ARBA" id="ARBA00022692"/>
    </source>
</evidence>
<evidence type="ECO:0000256" key="6">
    <source>
        <dbReference type="ARBA" id="ARBA00023136"/>
    </source>
</evidence>
<evidence type="ECO:0000256" key="2">
    <source>
        <dbReference type="ARBA" id="ARBA00022475"/>
    </source>
</evidence>
<keyword evidence="6 8" id="KW-0472">Membrane</keyword>
<dbReference type="Proteomes" id="UP000263753">
    <property type="component" value="Chromosome"/>
</dbReference>
<dbReference type="NCBIfam" id="NF001419">
    <property type="entry name" value="PRK00293.1"/>
    <property type="match status" value="1"/>
</dbReference>
<dbReference type="PANTHER" id="PTHR32234">
    <property type="entry name" value="THIOL:DISULFIDE INTERCHANGE PROTEIN DSBD"/>
    <property type="match status" value="1"/>
</dbReference>
<dbReference type="InterPro" id="IPR003834">
    <property type="entry name" value="Cyt_c_assmbl_TM_dom"/>
</dbReference>
<dbReference type="PANTHER" id="PTHR32234:SF0">
    <property type="entry name" value="THIOL:DISULFIDE INTERCHANGE PROTEIN DSBD"/>
    <property type="match status" value="1"/>
</dbReference>
<feature type="transmembrane region" description="Helical" evidence="8">
    <location>
        <begin position="311"/>
        <end position="336"/>
    </location>
</feature>
<feature type="transmembrane region" description="Helical" evidence="8">
    <location>
        <begin position="271"/>
        <end position="299"/>
    </location>
</feature>
<sequence>MNSGIMNRSFYASVSVLLLSVFGMQAQAQSNFLPPDQAFHFSAQSVSETEAELSWDVAPHYYLYHDQFKVMVGQKPVKLKLPAGKQKNDPTFGLTNVHYNHVSIQLKVKPNTSYLVLWQGCSEDGLCYPLQRKTIQTDASGLLPQQQSSTTAKLLNQSRNTELFNTSQNSIDRVETDIVQDKPELAIQKKQATELTDSSDSIQATPEALTEVTASAANEIKGSEATAESESTVNAVTEQQTDASVKPVDSELRDQLNNDQLFFSFLKQDQLLVNLLIFFILGILLAFLPCSLPLIPILSGIILQRASGYKAAIIALSFIVSMALVYSLMGIVVAEIGYSFQRWFQSPVVITLFAVLFVIFALNLFGLYQLTLPQSIMQKLGNLQNRQKGGSILSAAVMGALSALIVGPCMSAPLAGALLFVSQSHSATMGGLYLFIMGMGMGLPLFIVSVFGSHLLPQPGIWMDRLKACFGFIMLMVALYFIRPMLNLSVYHLLFALLAIGLSIYLLLSIRHVSHKTGKAITVVCAVLTLTAGIWQARLALDETQTAYHTEELQKWHKVSTEQELQNTILQLKKLNKPIVIDVYADWCVACQPIEQQVFPRADVQQALKDFSLIKLDLTQYNASQDNILKKWEILGPPTLLILDSQAQEIRQLRLTGTFSAKLLIKQLQQVNH</sequence>
<organism evidence="11 12">
    <name type="scientific">Acinetobacter chinensis</name>
    <dbReference type="NCBI Taxonomy" id="2004650"/>
    <lineage>
        <taxon>Bacteria</taxon>
        <taxon>Pseudomonadati</taxon>
        <taxon>Pseudomonadota</taxon>
        <taxon>Gammaproteobacteria</taxon>
        <taxon>Moraxellales</taxon>
        <taxon>Moraxellaceae</taxon>
        <taxon>Acinetobacter</taxon>
    </lineage>
</organism>